<feature type="domain" description="DZIP3-like HEPN" evidence="4">
    <location>
        <begin position="39"/>
        <end position="176"/>
    </location>
</feature>
<dbReference type="PRINTS" id="PR01415">
    <property type="entry name" value="ANKYRIN"/>
</dbReference>
<sequence>MATSLTEEETYYLRLVSLTIGVAPKAVRDYFDSVFPPIDLATELQNNKKTLKNLRFSLKVLTSAQWSTLFPTGSANVSSKDFDLTLMICLLRNVSGMAPPAFGFDVLPSSTDISEADDLARIKFFRNKIAHSDNGTLPKADFLAAWDNVSQATERLGGLAYKQVCLDLKGANLDSSSYSDILLNIRQAQDEKIKDLADKIENVLTETQKPQQSFTDPVPSALRGLFQSKIALWEKNDTIFEESNCSKQLLKMINENNIVTITGNPGMGKSLSMRHTALQMKLEGYDILPITDPKDILTFTMPHNKALYVIDDICGKYNVVQHLIEVWEFYSPEIKEIITTSKSKILSNCRLQVFQSKQFQSLDFLTETHFNFLSVEYSLTTEEKRCIAKKYLQEDFATTLPEDVIEQYDCFPLLCSLLSDTEDDEKANTFLKSPYEVFENELEQLYENADRLIYCSLAIVVIFNNRLCASILLHSIDNCDNEIFEDIFEACGESKTSSRDHVIEHLDSLNSSYISKHDTFYSYIHHKLFEIAAFYFAKKPLLLNCMLKHCCATFLCERFIFQSFSGGKHEFKIILPQNLEILFFDKLLKSANVDNVFDIFGCELMTYVEYRTSLISYIKTLDKEIKAKLLRLSRAGLTIVHLMCKLGHTDIIRFCIDEGIKPNSYQDIGVTPLYTACKYEKEEVVDMLLKFGVNANKYKSAGYTPLYEACKSGKTNVVEKLLRHGANPSLCSDNRLIPLLIATENEHSKIVHLLLRYRADVNQQDGDLKSALHISCMTGNVEILNLLIRYGADVNIKTTNGETPLYFACEKLHISIIKLLLVENADVFQFSTRTGFSPLSVLLKKDKNELATDILNHVSNKTRLYIAFENALENNDVKLVDILLKSDLSVNNTLSSGNKALHVACNYGNLCFVKKLLDCGASINCRNANYVQPIQIACQREHKDIVSLLVSKGANVNDTSTKCAMPPPLHISCIMRNEEIASILVNGNADLNETKTLTLSSMYEFRNQTYINKLFSTVDQNVKGNVTPIEIICMERDLGLLRFFLENRADPNMKTDLYGIHPLLIACFYKQSKMIDMLLHHCSNVNICGSIDNLCLTNIMCNDDEDIIELIAYRRKKITLSTFTPLHIACLKGDESAVSLILRSRARTDISSPVSPFVIYTLNCKRLLKLNFQAAIYYLSKYNEIKDVLPIHLACFGGYPNIVKLVTERMNVMPGNLSLQVSAFQVASLHGKFYKRRFEIETRCYSLNPLQIACLERHWDICKVLLDKGYNAYSTFYVSDFFISCFEISSAIIPTEYNTKVYKTSVIKCMYENKVYDLIKHVLNLTEDLGKPTDCVLQALLTSACTNGDLELAKTILERFPNIDDGQPLSSLHAACEHNMIEIVDFILSKNPKMDQINEHLGTPLHIASRRGYERILHLLLKNGANPFALTRTGENAYHLACKHNNVDCFSLLQQFTDEHIYSIYTDNVHFTNIYTSEKKTTTYFAYLNRNGILLSILLNNCADINLPLGEDKETLLLIACKEGRVEYVDFFLKRSADVNVSNINGETPLLIACANGYDPIIRQLLETNAFVNIQGNNGYCPLYFSNNNNSEITELLLKKNADPNCLLHDGTENLLINAVKRKSYNAVELLLKYGADVNFSYTPGQPALFFAFENGDTKMMKCLLRYNADSNVCSHERSKYLYQACVRGMVDIVELIMFHDRTLDPNDVQTNGETSLFACYKAMNKSNIETVARHLKIGRLLMRFGADINTKTTDNDAPFNQLCLNGTLTEVEYILENNSVSQDLIMKEIQDPRIQGRYTLLTLLIFYFRKPILTDLFYDIWFDAVENAQLEIINLLIEKGVDTNMIRHTDKHCALHVASEMGNVSAVKSILKQYNTIPNMKSASGHTPLQLACLNSQVEIYESLVKSEANITDKTADGTDKNIHFACRYMDNYLIAQLCTTKKQFILRE</sequence>
<feature type="repeat" description="ANK" evidence="3">
    <location>
        <begin position="1885"/>
        <end position="1917"/>
    </location>
</feature>
<dbReference type="EMBL" id="CACVKT020001697">
    <property type="protein sequence ID" value="CAC5370412.1"/>
    <property type="molecule type" value="Genomic_DNA"/>
</dbReference>
<dbReference type="SUPFAM" id="SSF52540">
    <property type="entry name" value="P-loop containing nucleoside triphosphate hydrolases"/>
    <property type="match status" value="1"/>
</dbReference>
<dbReference type="Pfam" id="PF18738">
    <property type="entry name" value="HEPN_DZIP3"/>
    <property type="match status" value="1"/>
</dbReference>
<dbReference type="Pfam" id="PF12796">
    <property type="entry name" value="Ank_2"/>
    <property type="match status" value="7"/>
</dbReference>
<feature type="repeat" description="ANK" evidence="3">
    <location>
        <begin position="1512"/>
        <end position="1544"/>
    </location>
</feature>
<dbReference type="InterPro" id="IPR002110">
    <property type="entry name" value="Ankyrin_rpt"/>
</dbReference>
<reference evidence="6 7" key="1">
    <citation type="submission" date="2020-06" db="EMBL/GenBank/DDBJ databases">
        <authorList>
            <person name="Li R."/>
            <person name="Bekaert M."/>
        </authorList>
    </citation>
    <scope>NUCLEOTIDE SEQUENCE [LARGE SCALE GENOMIC DNA]</scope>
    <source>
        <strain evidence="7">wild</strain>
    </source>
</reference>
<dbReference type="PROSITE" id="PS50297">
    <property type="entry name" value="ANK_REP_REGION"/>
    <property type="match status" value="10"/>
</dbReference>
<feature type="repeat" description="ANK" evidence="3">
    <location>
        <begin position="734"/>
        <end position="766"/>
    </location>
</feature>
<dbReference type="InterPro" id="IPR051165">
    <property type="entry name" value="Multifunctional_ANK_Repeat"/>
</dbReference>
<dbReference type="InterPro" id="IPR041249">
    <property type="entry name" value="HEPN_DZIP3"/>
</dbReference>
<feature type="repeat" description="ANK" evidence="3">
    <location>
        <begin position="668"/>
        <end position="700"/>
    </location>
</feature>
<dbReference type="Pfam" id="PF13637">
    <property type="entry name" value="Ank_4"/>
    <property type="match status" value="1"/>
</dbReference>
<keyword evidence="1" id="KW-0677">Repeat</keyword>
<dbReference type="PANTHER" id="PTHR24123">
    <property type="entry name" value="ANKYRIN REPEAT-CONTAINING"/>
    <property type="match status" value="1"/>
</dbReference>
<dbReference type="InterPro" id="IPR036770">
    <property type="entry name" value="Ankyrin_rpt-contain_sf"/>
</dbReference>
<evidence type="ECO:0000256" key="3">
    <source>
        <dbReference type="PROSITE-ProRule" id="PRU00023"/>
    </source>
</evidence>
<feature type="repeat" description="ANK" evidence="3">
    <location>
        <begin position="701"/>
        <end position="733"/>
    </location>
</feature>
<feature type="repeat" description="ANK" evidence="3">
    <location>
        <begin position="767"/>
        <end position="799"/>
    </location>
</feature>
<dbReference type="Pfam" id="PF20720">
    <property type="entry name" value="nSTAND3"/>
    <property type="match status" value="1"/>
</dbReference>
<dbReference type="Gene3D" id="1.25.40.20">
    <property type="entry name" value="Ankyrin repeat-containing domain"/>
    <property type="match status" value="7"/>
</dbReference>
<dbReference type="PANTHER" id="PTHR24123:SF33">
    <property type="entry name" value="PROTEIN HOS4"/>
    <property type="match status" value="1"/>
</dbReference>
<name>A0A6J8ALW3_MYTCO</name>
<feature type="repeat" description="ANK" evidence="3">
    <location>
        <begin position="1121"/>
        <end position="1153"/>
    </location>
</feature>
<protein>
    <submittedName>
        <fullName evidence="6">Uncharacterized protein</fullName>
    </submittedName>
</protein>
<feature type="repeat" description="ANK" evidence="3">
    <location>
        <begin position="1545"/>
        <end position="1577"/>
    </location>
</feature>
<gene>
    <name evidence="6" type="ORF">MCOR_9270</name>
</gene>
<organism evidence="6 7">
    <name type="scientific">Mytilus coruscus</name>
    <name type="common">Sea mussel</name>
    <dbReference type="NCBI Taxonomy" id="42192"/>
    <lineage>
        <taxon>Eukaryota</taxon>
        <taxon>Metazoa</taxon>
        <taxon>Spiralia</taxon>
        <taxon>Lophotrochozoa</taxon>
        <taxon>Mollusca</taxon>
        <taxon>Bivalvia</taxon>
        <taxon>Autobranchia</taxon>
        <taxon>Pteriomorphia</taxon>
        <taxon>Mytilida</taxon>
        <taxon>Mytiloidea</taxon>
        <taxon>Mytilidae</taxon>
        <taxon>Mytilinae</taxon>
        <taxon>Mytilus</taxon>
    </lineage>
</organism>
<evidence type="ECO:0000313" key="7">
    <source>
        <dbReference type="Proteomes" id="UP000507470"/>
    </source>
</evidence>
<feature type="domain" description="Novel STAND NTPase 3" evidence="5">
    <location>
        <begin position="242"/>
        <end position="393"/>
    </location>
</feature>
<feature type="repeat" description="ANK" evidence="3">
    <location>
        <begin position="1400"/>
        <end position="1432"/>
    </location>
</feature>
<dbReference type="InterPro" id="IPR049050">
    <property type="entry name" value="nSTAND3"/>
</dbReference>
<evidence type="ECO:0000313" key="6">
    <source>
        <dbReference type="EMBL" id="CAC5370412.1"/>
    </source>
</evidence>
<proteinExistence type="predicted"/>
<evidence type="ECO:0000256" key="1">
    <source>
        <dbReference type="ARBA" id="ARBA00022737"/>
    </source>
</evidence>
<dbReference type="SMART" id="SM00248">
    <property type="entry name" value="ANK"/>
    <property type="match status" value="30"/>
</dbReference>
<accession>A0A6J8ALW3</accession>
<dbReference type="OrthoDB" id="6139365at2759"/>
<dbReference type="SUPFAM" id="SSF48403">
    <property type="entry name" value="Ankyrin repeat"/>
    <property type="match status" value="4"/>
</dbReference>
<dbReference type="Proteomes" id="UP000507470">
    <property type="component" value="Unassembled WGS sequence"/>
</dbReference>
<dbReference type="PROSITE" id="PS50088">
    <property type="entry name" value="ANK_REPEAT"/>
    <property type="match status" value="12"/>
</dbReference>
<feature type="repeat" description="ANK" evidence="3">
    <location>
        <begin position="800"/>
        <end position="832"/>
    </location>
</feature>
<evidence type="ECO:0000259" key="4">
    <source>
        <dbReference type="Pfam" id="PF18738"/>
    </source>
</evidence>
<keyword evidence="2 3" id="KW-0040">ANK repeat</keyword>
<dbReference type="InterPro" id="IPR027417">
    <property type="entry name" value="P-loop_NTPase"/>
</dbReference>
<evidence type="ECO:0000256" key="2">
    <source>
        <dbReference type="ARBA" id="ARBA00023043"/>
    </source>
</evidence>
<evidence type="ECO:0000259" key="5">
    <source>
        <dbReference type="Pfam" id="PF20720"/>
    </source>
</evidence>
<feature type="repeat" description="ANK" evidence="3">
    <location>
        <begin position="929"/>
        <end position="961"/>
    </location>
</feature>
<keyword evidence="7" id="KW-1185">Reference proteome</keyword>
<feature type="repeat" description="ANK" evidence="3">
    <location>
        <begin position="896"/>
        <end position="928"/>
    </location>
</feature>